<dbReference type="EMBL" id="JARBHB010000015">
    <property type="protein sequence ID" value="KAJ8867755.1"/>
    <property type="molecule type" value="Genomic_DNA"/>
</dbReference>
<evidence type="ECO:0000313" key="3">
    <source>
        <dbReference type="Proteomes" id="UP001159363"/>
    </source>
</evidence>
<evidence type="ECO:0000313" key="2">
    <source>
        <dbReference type="EMBL" id="KAJ8867755.1"/>
    </source>
</evidence>
<keyword evidence="3" id="KW-1185">Reference proteome</keyword>
<feature type="region of interest" description="Disordered" evidence="1">
    <location>
        <begin position="1"/>
        <end position="28"/>
    </location>
</feature>
<comment type="caution">
    <text evidence="2">The sequence shown here is derived from an EMBL/GenBank/DDBJ whole genome shotgun (WGS) entry which is preliminary data.</text>
</comment>
<sequence>MQQRRNERAGENGESPENTRRLAASSSTISMCETPEATLLEIEPINGYLPCVFARLSQEGNDRARWWHWAIVWEDPGSVPGPVIAVSVFRNHSLQTKDEVDRARWLRTTNPHVPTLNCTPANTFSDNRVVWISAANLVQFPAGSPPDVRMWASCRTMLLVGGFSQGSLVCPALSFRRSSILTSITLIDSQDLAVTCHHTLFTHSAGNPC</sequence>
<gene>
    <name evidence="2" type="ORF">PR048_031558</name>
</gene>
<reference evidence="2 3" key="1">
    <citation type="submission" date="2023-02" db="EMBL/GenBank/DDBJ databases">
        <title>LHISI_Scaffold_Assembly.</title>
        <authorList>
            <person name="Stuart O.P."/>
            <person name="Cleave R."/>
            <person name="Magrath M.J.L."/>
            <person name="Mikheyev A.S."/>
        </authorList>
    </citation>
    <scope>NUCLEOTIDE SEQUENCE [LARGE SCALE GENOMIC DNA]</scope>
    <source>
        <strain evidence="2">Daus_M_001</strain>
        <tissue evidence="2">Leg muscle</tissue>
    </source>
</reference>
<name>A0ABQ9G5L5_9NEOP</name>
<protein>
    <submittedName>
        <fullName evidence="2">Uncharacterized protein</fullName>
    </submittedName>
</protein>
<organism evidence="2 3">
    <name type="scientific">Dryococelus australis</name>
    <dbReference type="NCBI Taxonomy" id="614101"/>
    <lineage>
        <taxon>Eukaryota</taxon>
        <taxon>Metazoa</taxon>
        <taxon>Ecdysozoa</taxon>
        <taxon>Arthropoda</taxon>
        <taxon>Hexapoda</taxon>
        <taxon>Insecta</taxon>
        <taxon>Pterygota</taxon>
        <taxon>Neoptera</taxon>
        <taxon>Polyneoptera</taxon>
        <taxon>Phasmatodea</taxon>
        <taxon>Verophasmatodea</taxon>
        <taxon>Anareolatae</taxon>
        <taxon>Phasmatidae</taxon>
        <taxon>Eurycanthinae</taxon>
        <taxon>Dryococelus</taxon>
    </lineage>
</organism>
<proteinExistence type="predicted"/>
<accession>A0ABQ9G5L5</accession>
<dbReference type="Proteomes" id="UP001159363">
    <property type="component" value="Chromosome 14"/>
</dbReference>
<feature type="compositionally biased region" description="Basic and acidic residues" evidence="1">
    <location>
        <begin position="1"/>
        <end position="11"/>
    </location>
</feature>
<evidence type="ECO:0000256" key="1">
    <source>
        <dbReference type="SAM" id="MobiDB-lite"/>
    </source>
</evidence>